<dbReference type="Gene3D" id="2.60.40.10">
    <property type="entry name" value="Immunoglobulins"/>
    <property type="match status" value="1"/>
</dbReference>
<dbReference type="OrthoDB" id="9942764at2759"/>
<evidence type="ECO:0000313" key="3">
    <source>
        <dbReference type="Proteomes" id="UP000287033"/>
    </source>
</evidence>
<dbReference type="InterPro" id="IPR013106">
    <property type="entry name" value="Ig_V-set"/>
</dbReference>
<comment type="caution">
    <text evidence="2">The sequence shown here is derived from an EMBL/GenBank/DDBJ whole genome shotgun (WGS) entry which is preliminary data.</text>
</comment>
<feature type="domain" description="Immunoglobulin V-set" evidence="1">
    <location>
        <begin position="47"/>
        <end position="146"/>
    </location>
</feature>
<keyword evidence="3" id="KW-1185">Reference proteome</keyword>
<dbReference type="SUPFAM" id="SSF48726">
    <property type="entry name" value="Immunoglobulin"/>
    <property type="match status" value="1"/>
</dbReference>
<name>A0A401SZ13_CHIPU</name>
<dbReference type="Proteomes" id="UP000287033">
    <property type="component" value="Unassembled WGS sequence"/>
</dbReference>
<evidence type="ECO:0000259" key="1">
    <source>
        <dbReference type="Pfam" id="PF07686"/>
    </source>
</evidence>
<dbReference type="EMBL" id="BEZZ01000715">
    <property type="protein sequence ID" value="GCC35556.1"/>
    <property type="molecule type" value="Genomic_DNA"/>
</dbReference>
<gene>
    <name evidence="2" type="ORF">chiPu_0014041</name>
</gene>
<sequence length="161" mass="18002">MGGWVDFSRLTGTQSGEMVLYSTIRLLPVILCNIPSVFDFVILNCQSSVTGIFNEDTKLPCTLSSDSSINSAHIELWKKEKDGKGKIVFNFTKSVSGVQGRIKLLHPGSQDISLVIQNTQVSDNGTYQYFLETAIGHRFHEIKLNVKAVRRESEMPMIPHQ</sequence>
<organism evidence="2 3">
    <name type="scientific">Chiloscyllium punctatum</name>
    <name type="common">Brownbanded bambooshark</name>
    <name type="synonym">Hemiscyllium punctatum</name>
    <dbReference type="NCBI Taxonomy" id="137246"/>
    <lineage>
        <taxon>Eukaryota</taxon>
        <taxon>Metazoa</taxon>
        <taxon>Chordata</taxon>
        <taxon>Craniata</taxon>
        <taxon>Vertebrata</taxon>
        <taxon>Chondrichthyes</taxon>
        <taxon>Elasmobranchii</taxon>
        <taxon>Galeomorphii</taxon>
        <taxon>Galeoidea</taxon>
        <taxon>Orectolobiformes</taxon>
        <taxon>Hemiscylliidae</taxon>
        <taxon>Chiloscyllium</taxon>
    </lineage>
</organism>
<evidence type="ECO:0000313" key="2">
    <source>
        <dbReference type="EMBL" id="GCC35556.1"/>
    </source>
</evidence>
<dbReference type="InterPro" id="IPR013783">
    <property type="entry name" value="Ig-like_fold"/>
</dbReference>
<dbReference type="Pfam" id="PF07686">
    <property type="entry name" value="V-set"/>
    <property type="match status" value="1"/>
</dbReference>
<dbReference type="InterPro" id="IPR036179">
    <property type="entry name" value="Ig-like_dom_sf"/>
</dbReference>
<reference evidence="2 3" key="1">
    <citation type="journal article" date="2018" name="Nat. Ecol. Evol.">
        <title>Shark genomes provide insights into elasmobranch evolution and the origin of vertebrates.</title>
        <authorList>
            <person name="Hara Y"/>
            <person name="Yamaguchi K"/>
            <person name="Onimaru K"/>
            <person name="Kadota M"/>
            <person name="Koyanagi M"/>
            <person name="Keeley SD"/>
            <person name="Tatsumi K"/>
            <person name="Tanaka K"/>
            <person name="Motone F"/>
            <person name="Kageyama Y"/>
            <person name="Nozu R"/>
            <person name="Adachi N"/>
            <person name="Nishimura O"/>
            <person name="Nakagawa R"/>
            <person name="Tanegashima C"/>
            <person name="Kiyatake I"/>
            <person name="Matsumoto R"/>
            <person name="Murakumo K"/>
            <person name="Nishida K"/>
            <person name="Terakita A"/>
            <person name="Kuratani S"/>
            <person name="Sato K"/>
            <person name="Hyodo S Kuraku.S."/>
        </authorList>
    </citation>
    <scope>NUCLEOTIDE SEQUENCE [LARGE SCALE GENOMIC DNA]</scope>
</reference>
<accession>A0A401SZ13</accession>
<dbReference type="AlphaFoldDB" id="A0A401SZ13"/>
<proteinExistence type="predicted"/>
<protein>
    <recommendedName>
        <fullName evidence="1">Immunoglobulin V-set domain-containing protein</fullName>
    </recommendedName>
</protein>